<dbReference type="PANTHER" id="PTHR33529:SF6">
    <property type="entry name" value="YJGP_YJGQ FAMILY PERMEASE"/>
    <property type="match status" value="1"/>
</dbReference>
<feature type="transmembrane region" description="Helical" evidence="6">
    <location>
        <begin position="276"/>
        <end position="298"/>
    </location>
</feature>
<keyword evidence="4 6" id="KW-1133">Transmembrane helix</keyword>
<sequence>MKLNKLDRYLGGEFIKGFFLALLGLLLVFLSVSINEAMKIESKQPKYLLYMHLLTTIPQLVVTITPAAIMFSVCFVVAQFTMARELVAIFASGISFYRAVAVIFGFAFLLSAVLIAFQNYVVVPSNRVSLDYMEQYRKNTKRKLDVVWQRSFRGKQAFYFVQYLDRESSRVMGGFHILFFKPETTPLKPVRMVEAKNALSTGDRDWKLQLVRETVFDEELNVADVKLHVELPITLDEDLNFFTRPRRDPSELNLAELLDEIENRESAGFSATDYRVHFHATIAFPFMCFIVAVVGAIAGNMGSLRSGGPLIRALLLSTATIFFYIMSIRIGQNLGENNILPPFVAGWASTAVFAVISVVLVIKHRR</sequence>
<reference evidence="7 8" key="1">
    <citation type="submission" date="2019-10" db="EMBL/GenBank/DDBJ databases">
        <title>Extracellular Electron Transfer in a Candidatus Methanoperedens spp. Enrichment Culture.</title>
        <authorList>
            <person name="Berger S."/>
            <person name="Rangel Shaw D."/>
            <person name="Berben T."/>
            <person name="In 'T Zandt M."/>
            <person name="Frank J."/>
            <person name="Reimann J."/>
            <person name="Jetten M.S.M."/>
            <person name="Welte C.U."/>
        </authorList>
    </citation>
    <scope>NUCLEOTIDE SEQUENCE [LARGE SCALE GENOMIC DNA]</scope>
    <source>
        <strain evidence="7">SB12</strain>
    </source>
</reference>
<organism evidence="7 8">
    <name type="scientific">Leptonema illini</name>
    <dbReference type="NCBI Taxonomy" id="183"/>
    <lineage>
        <taxon>Bacteria</taxon>
        <taxon>Pseudomonadati</taxon>
        <taxon>Spirochaetota</taxon>
        <taxon>Spirochaetia</taxon>
        <taxon>Leptospirales</taxon>
        <taxon>Leptospiraceae</taxon>
        <taxon>Leptonema</taxon>
    </lineage>
</organism>
<evidence type="ECO:0000256" key="4">
    <source>
        <dbReference type="ARBA" id="ARBA00022989"/>
    </source>
</evidence>
<keyword evidence="2" id="KW-1003">Cell membrane</keyword>
<evidence type="ECO:0000313" key="8">
    <source>
        <dbReference type="Proteomes" id="UP000460298"/>
    </source>
</evidence>
<evidence type="ECO:0000256" key="2">
    <source>
        <dbReference type="ARBA" id="ARBA00022475"/>
    </source>
</evidence>
<proteinExistence type="predicted"/>
<dbReference type="Proteomes" id="UP000460298">
    <property type="component" value="Unassembled WGS sequence"/>
</dbReference>
<feature type="transmembrane region" description="Helical" evidence="6">
    <location>
        <begin position="57"/>
        <end position="78"/>
    </location>
</feature>
<comment type="caution">
    <text evidence="7">The sequence shown here is derived from an EMBL/GenBank/DDBJ whole genome shotgun (WGS) entry which is preliminary data.</text>
</comment>
<dbReference type="GO" id="GO:0015920">
    <property type="term" value="P:lipopolysaccharide transport"/>
    <property type="evidence" value="ECO:0007669"/>
    <property type="project" value="TreeGrafter"/>
</dbReference>
<keyword evidence="5 6" id="KW-0472">Membrane</keyword>
<dbReference type="InterPro" id="IPR005495">
    <property type="entry name" value="LptG/LptF_permease"/>
</dbReference>
<dbReference type="EMBL" id="WBUI01000002">
    <property type="protein sequence ID" value="KAB2934652.1"/>
    <property type="molecule type" value="Genomic_DNA"/>
</dbReference>
<feature type="transmembrane region" description="Helical" evidence="6">
    <location>
        <begin position="99"/>
        <end position="121"/>
    </location>
</feature>
<evidence type="ECO:0000256" key="6">
    <source>
        <dbReference type="SAM" id="Phobius"/>
    </source>
</evidence>
<feature type="transmembrane region" description="Helical" evidence="6">
    <location>
        <begin position="343"/>
        <end position="362"/>
    </location>
</feature>
<dbReference type="GO" id="GO:0043190">
    <property type="term" value="C:ATP-binding cassette (ABC) transporter complex"/>
    <property type="evidence" value="ECO:0007669"/>
    <property type="project" value="TreeGrafter"/>
</dbReference>
<gene>
    <name evidence="7" type="ORF">F9K24_02420</name>
</gene>
<feature type="transmembrane region" description="Helical" evidence="6">
    <location>
        <begin position="310"/>
        <end position="331"/>
    </location>
</feature>
<keyword evidence="3 6" id="KW-0812">Transmembrane</keyword>
<protein>
    <submittedName>
        <fullName evidence="7">YjgP/YjgQ family permease</fullName>
    </submittedName>
</protein>
<dbReference type="PANTHER" id="PTHR33529">
    <property type="entry name" value="SLR0882 PROTEIN-RELATED"/>
    <property type="match status" value="1"/>
</dbReference>
<evidence type="ECO:0000256" key="5">
    <source>
        <dbReference type="ARBA" id="ARBA00023136"/>
    </source>
</evidence>
<comment type="subcellular location">
    <subcellularLocation>
        <location evidence="1">Cell membrane</location>
        <topology evidence="1">Multi-pass membrane protein</topology>
    </subcellularLocation>
</comment>
<name>A0A833H3W6_9LEPT</name>
<evidence type="ECO:0000313" key="7">
    <source>
        <dbReference type="EMBL" id="KAB2934652.1"/>
    </source>
</evidence>
<dbReference type="Pfam" id="PF03739">
    <property type="entry name" value="LptF_LptG"/>
    <property type="match status" value="1"/>
</dbReference>
<dbReference type="AlphaFoldDB" id="A0A833H3W6"/>
<accession>A0A833H3W6</accession>
<evidence type="ECO:0000256" key="3">
    <source>
        <dbReference type="ARBA" id="ARBA00022692"/>
    </source>
</evidence>
<evidence type="ECO:0000256" key="1">
    <source>
        <dbReference type="ARBA" id="ARBA00004651"/>
    </source>
</evidence>